<reference evidence="1 2" key="1">
    <citation type="submission" date="2018-05" db="EMBL/GenBank/DDBJ databases">
        <title>Acuticoccus sediminis sp. nov., isolated from deep-sea sediment of Indian Ocean.</title>
        <authorList>
            <person name="Liu X."/>
            <person name="Lai Q."/>
            <person name="Du Y."/>
            <person name="Sun F."/>
            <person name="Zhang X."/>
            <person name="Wang S."/>
            <person name="Shao Z."/>
        </authorList>
    </citation>
    <scope>NUCLEOTIDE SEQUENCE [LARGE SCALE GENOMIC DNA]</scope>
    <source>
        <strain evidence="1 2">PTG4-2</strain>
    </source>
</reference>
<proteinExistence type="predicted"/>
<protein>
    <submittedName>
        <fullName evidence="1">Uncharacterized protein</fullName>
    </submittedName>
</protein>
<sequence>MADNTIDTVPDAVSGRTIVHVRFAPDGSVTEISERPAALSPQGWFDWLSLHAGDTYRALAGGRGVFRLDADKVPAMREEAIET</sequence>
<accession>A0A8B2NM22</accession>
<organism evidence="1 2">
    <name type="scientific">Acuticoccus sediminis</name>
    <dbReference type="NCBI Taxonomy" id="2184697"/>
    <lineage>
        <taxon>Bacteria</taxon>
        <taxon>Pseudomonadati</taxon>
        <taxon>Pseudomonadota</taxon>
        <taxon>Alphaproteobacteria</taxon>
        <taxon>Hyphomicrobiales</taxon>
        <taxon>Amorphaceae</taxon>
        <taxon>Acuticoccus</taxon>
    </lineage>
</organism>
<dbReference type="OrthoDB" id="9812367at2"/>
<dbReference type="RefSeq" id="WP_111346908.1">
    <property type="nucleotide sequence ID" value="NZ_QHHQ01000003.1"/>
</dbReference>
<dbReference type="EMBL" id="QHHQ01000003">
    <property type="protein sequence ID" value="RAI00716.1"/>
    <property type="molecule type" value="Genomic_DNA"/>
</dbReference>
<evidence type="ECO:0000313" key="1">
    <source>
        <dbReference type="EMBL" id="RAI00716.1"/>
    </source>
</evidence>
<dbReference type="AlphaFoldDB" id="A0A8B2NM22"/>
<evidence type="ECO:0000313" key="2">
    <source>
        <dbReference type="Proteomes" id="UP000249590"/>
    </source>
</evidence>
<comment type="caution">
    <text evidence="1">The sequence shown here is derived from an EMBL/GenBank/DDBJ whole genome shotgun (WGS) entry which is preliminary data.</text>
</comment>
<dbReference type="Proteomes" id="UP000249590">
    <property type="component" value="Unassembled WGS sequence"/>
</dbReference>
<name>A0A8B2NM22_9HYPH</name>
<gene>
    <name evidence="1" type="ORF">DLJ53_15825</name>
</gene>
<keyword evidence="2" id="KW-1185">Reference proteome</keyword>